<dbReference type="InterPro" id="IPR054416">
    <property type="entry name" value="GST_UstS-like_C"/>
</dbReference>
<dbReference type="SUPFAM" id="SSF47616">
    <property type="entry name" value="GST C-terminal domain-like"/>
    <property type="match status" value="1"/>
</dbReference>
<dbReference type="InterPro" id="IPR004045">
    <property type="entry name" value="Glutathione_S-Trfase_N"/>
</dbReference>
<gene>
    <name evidence="2" type="ORF">FA13DRAFT_1666819</name>
</gene>
<accession>A0A4Y7T0V5</accession>
<evidence type="ECO:0000313" key="2">
    <source>
        <dbReference type="EMBL" id="TEB27773.1"/>
    </source>
</evidence>
<feature type="domain" description="GST N-terminal" evidence="1">
    <location>
        <begin position="7"/>
        <end position="103"/>
    </location>
</feature>
<protein>
    <recommendedName>
        <fullName evidence="1">GST N-terminal domain-containing protein</fullName>
    </recommendedName>
</protein>
<name>A0A4Y7T0V5_COPMI</name>
<dbReference type="STRING" id="71717.A0A4Y7T0V5"/>
<organism evidence="2 3">
    <name type="scientific">Coprinellus micaceus</name>
    <name type="common">Glistening ink-cap mushroom</name>
    <name type="synonym">Coprinus micaceus</name>
    <dbReference type="NCBI Taxonomy" id="71717"/>
    <lineage>
        <taxon>Eukaryota</taxon>
        <taxon>Fungi</taxon>
        <taxon>Dikarya</taxon>
        <taxon>Basidiomycota</taxon>
        <taxon>Agaricomycotina</taxon>
        <taxon>Agaricomycetes</taxon>
        <taxon>Agaricomycetidae</taxon>
        <taxon>Agaricales</taxon>
        <taxon>Agaricineae</taxon>
        <taxon>Psathyrellaceae</taxon>
        <taxon>Coprinellus</taxon>
    </lineage>
</organism>
<dbReference type="InterPro" id="IPR036282">
    <property type="entry name" value="Glutathione-S-Trfase_C_sf"/>
</dbReference>
<dbReference type="OrthoDB" id="4951845at2759"/>
<dbReference type="PANTHER" id="PTHR43968">
    <property type="match status" value="1"/>
</dbReference>
<dbReference type="GO" id="GO:0005737">
    <property type="term" value="C:cytoplasm"/>
    <property type="evidence" value="ECO:0007669"/>
    <property type="project" value="TreeGrafter"/>
</dbReference>
<dbReference type="InterPro" id="IPR036249">
    <property type="entry name" value="Thioredoxin-like_sf"/>
</dbReference>
<dbReference type="EMBL" id="QPFP01000037">
    <property type="protein sequence ID" value="TEB27773.1"/>
    <property type="molecule type" value="Genomic_DNA"/>
</dbReference>
<dbReference type="SUPFAM" id="SSF52833">
    <property type="entry name" value="Thioredoxin-like"/>
    <property type="match status" value="1"/>
</dbReference>
<dbReference type="PROSITE" id="PS50404">
    <property type="entry name" value="GST_NTER"/>
    <property type="match status" value="1"/>
</dbReference>
<evidence type="ECO:0000259" key="1">
    <source>
        <dbReference type="PROSITE" id="PS50404"/>
    </source>
</evidence>
<keyword evidence="3" id="KW-1185">Reference proteome</keyword>
<dbReference type="CDD" id="cd00299">
    <property type="entry name" value="GST_C_family"/>
    <property type="match status" value="1"/>
</dbReference>
<sequence length="262" mass="29749">MITLFDVPASVPGKSWSPNSWKARLSLNYKGIPYKTEWIEYPEIAPVLEKHGIPPSKTKPDGTPGYTVPAILDVDDETGAVKAKVSESFLIAKYLDEAYPGTPKLLPSDKAAEEEQKKLNEELLSYFFPMPVTLCADSLPLLNNGSQDHFTRARAADFYAFHKAEKLEDIPLTPEYRAELWDKAKESFDAFDAKLKDREGKHSGEWYEGGQLTFADFVLGAYLIWILKVWGEESREWKDVKQWNDGRWATIVQRLGPYIIDA</sequence>
<dbReference type="CDD" id="cd03038">
    <property type="entry name" value="GST_N_etherase_LigE"/>
    <property type="match status" value="1"/>
</dbReference>
<dbReference type="Pfam" id="PF13409">
    <property type="entry name" value="GST_N_2"/>
    <property type="match status" value="1"/>
</dbReference>
<proteinExistence type="predicted"/>
<dbReference type="PANTHER" id="PTHR43968:SF6">
    <property type="entry name" value="GLUTATHIONE S-TRANSFERASE OMEGA"/>
    <property type="match status" value="1"/>
</dbReference>
<dbReference type="Pfam" id="PF22041">
    <property type="entry name" value="GST_C_7"/>
    <property type="match status" value="1"/>
</dbReference>
<dbReference type="Proteomes" id="UP000298030">
    <property type="component" value="Unassembled WGS sequence"/>
</dbReference>
<dbReference type="AlphaFoldDB" id="A0A4Y7T0V5"/>
<comment type="caution">
    <text evidence="2">The sequence shown here is derived from an EMBL/GenBank/DDBJ whole genome shotgun (WGS) entry which is preliminary data.</text>
</comment>
<dbReference type="InterPro" id="IPR050983">
    <property type="entry name" value="GST_Omega/HSP26"/>
</dbReference>
<evidence type="ECO:0000313" key="3">
    <source>
        <dbReference type="Proteomes" id="UP000298030"/>
    </source>
</evidence>
<dbReference type="Gene3D" id="3.40.30.10">
    <property type="entry name" value="Glutaredoxin"/>
    <property type="match status" value="1"/>
</dbReference>
<dbReference type="Gene3D" id="1.20.1050.10">
    <property type="match status" value="1"/>
</dbReference>
<reference evidence="2 3" key="1">
    <citation type="journal article" date="2019" name="Nat. Ecol. Evol.">
        <title>Megaphylogeny resolves global patterns of mushroom evolution.</title>
        <authorList>
            <person name="Varga T."/>
            <person name="Krizsan K."/>
            <person name="Foldi C."/>
            <person name="Dima B."/>
            <person name="Sanchez-Garcia M."/>
            <person name="Sanchez-Ramirez S."/>
            <person name="Szollosi G.J."/>
            <person name="Szarkandi J.G."/>
            <person name="Papp V."/>
            <person name="Albert L."/>
            <person name="Andreopoulos W."/>
            <person name="Angelini C."/>
            <person name="Antonin V."/>
            <person name="Barry K.W."/>
            <person name="Bougher N.L."/>
            <person name="Buchanan P."/>
            <person name="Buyck B."/>
            <person name="Bense V."/>
            <person name="Catcheside P."/>
            <person name="Chovatia M."/>
            <person name="Cooper J."/>
            <person name="Damon W."/>
            <person name="Desjardin D."/>
            <person name="Finy P."/>
            <person name="Geml J."/>
            <person name="Haridas S."/>
            <person name="Hughes K."/>
            <person name="Justo A."/>
            <person name="Karasinski D."/>
            <person name="Kautmanova I."/>
            <person name="Kiss B."/>
            <person name="Kocsube S."/>
            <person name="Kotiranta H."/>
            <person name="LaButti K.M."/>
            <person name="Lechner B.E."/>
            <person name="Liimatainen K."/>
            <person name="Lipzen A."/>
            <person name="Lukacs Z."/>
            <person name="Mihaltcheva S."/>
            <person name="Morgado L.N."/>
            <person name="Niskanen T."/>
            <person name="Noordeloos M.E."/>
            <person name="Ohm R.A."/>
            <person name="Ortiz-Santana B."/>
            <person name="Ovrebo C."/>
            <person name="Racz N."/>
            <person name="Riley R."/>
            <person name="Savchenko A."/>
            <person name="Shiryaev A."/>
            <person name="Soop K."/>
            <person name="Spirin V."/>
            <person name="Szebenyi C."/>
            <person name="Tomsovsky M."/>
            <person name="Tulloss R.E."/>
            <person name="Uehling J."/>
            <person name="Grigoriev I.V."/>
            <person name="Vagvolgyi C."/>
            <person name="Papp T."/>
            <person name="Martin F.M."/>
            <person name="Miettinen O."/>
            <person name="Hibbett D.S."/>
            <person name="Nagy L.G."/>
        </authorList>
    </citation>
    <scope>NUCLEOTIDE SEQUENCE [LARGE SCALE GENOMIC DNA]</scope>
    <source>
        <strain evidence="2 3">FP101781</strain>
    </source>
</reference>